<feature type="compositionally biased region" description="Polar residues" evidence="1">
    <location>
        <begin position="107"/>
        <end position="118"/>
    </location>
</feature>
<dbReference type="AlphaFoldDB" id="A0A812MND0"/>
<comment type="caution">
    <text evidence="2">The sequence shown here is derived from an EMBL/GenBank/DDBJ whole genome shotgun (WGS) entry which is preliminary data.</text>
</comment>
<evidence type="ECO:0000313" key="3">
    <source>
        <dbReference type="Proteomes" id="UP000604046"/>
    </source>
</evidence>
<evidence type="ECO:0000313" key="2">
    <source>
        <dbReference type="EMBL" id="CAE7276047.1"/>
    </source>
</evidence>
<proteinExistence type="predicted"/>
<feature type="region of interest" description="Disordered" evidence="1">
    <location>
        <begin position="64"/>
        <end position="131"/>
    </location>
</feature>
<name>A0A812MND0_9DINO</name>
<keyword evidence="3" id="KW-1185">Reference proteome</keyword>
<dbReference type="Proteomes" id="UP000604046">
    <property type="component" value="Unassembled WGS sequence"/>
</dbReference>
<evidence type="ECO:0000256" key="1">
    <source>
        <dbReference type="SAM" id="MobiDB-lite"/>
    </source>
</evidence>
<reference evidence="2" key="1">
    <citation type="submission" date="2021-02" db="EMBL/GenBank/DDBJ databases">
        <authorList>
            <person name="Dougan E. K."/>
            <person name="Rhodes N."/>
            <person name="Thang M."/>
            <person name="Chan C."/>
        </authorList>
    </citation>
    <scope>NUCLEOTIDE SEQUENCE</scope>
</reference>
<organism evidence="2 3">
    <name type="scientific">Symbiodinium natans</name>
    <dbReference type="NCBI Taxonomy" id="878477"/>
    <lineage>
        <taxon>Eukaryota</taxon>
        <taxon>Sar</taxon>
        <taxon>Alveolata</taxon>
        <taxon>Dinophyceae</taxon>
        <taxon>Suessiales</taxon>
        <taxon>Symbiodiniaceae</taxon>
        <taxon>Symbiodinium</taxon>
    </lineage>
</organism>
<sequence length="131" mass="14443">MQGRGGCGNGGRASKCSHAGWRKCKPSQWHRRTGGRYRHYGKWHCTPRCSLTASHVVETPSTACPAEEAVHDDPHEEDELLRGSDSGDDAAESSAIEAASDEDQGYWSDSTVESLYQRSSRKEPAQRPKLL</sequence>
<protein>
    <submittedName>
        <fullName evidence="2">Uncharacterized protein</fullName>
    </submittedName>
</protein>
<gene>
    <name evidence="2" type="ORF">SNAT2548_LOCUS14642</name>
</gene>
<feature type="compositionally biased region" description="Basic and acidic residues" evidence="1">
    <location>
        <begin position="120"/>
        <end position="131"/>
    </location>
</feature>
<dbReference type="EMBL" id="CAJNDS010001746">
    <property type="protein sequence ID" value="CAE7276047.1"/>
    <property type="molecule type" value="Genomic_DNA"/>
</dbReference>
<accession>A0A812MND0</accession>